<sequence length="791" mass="89012">MRSWMIAFSLGIFLGGLIPGQPEPDYFPLLFIPLLLGFRFSNLSLLTAYCLGLFWVLNWAANSLEQLLPAELERKDFWVKGEVVSLPEVGSINSQFIFKVETSCLKSLPNCEFTNDLLSEQLIQLSLYQKIELSPGQQWQFKVRLKRPHGFLNPGGFDYEAWLWQSEIRASGYVRNDDANHLLEQRTSHSFQSLRYQFRNKLEQLFPSERLKHLNLIKALSIGDRQGITDEEWALFSATGTNHLMVISGMHVGFVALLFYQLSHFLFRKFGNLALYLPAPRLAALIAVIAAYLYAGMAGFGLPAQRAFIMIAAFMLAQCCCRHSSVSNSYCLALALVLLLNPLAPVSSGFWLSFIAVGVLVFFVNKGGAQQTSLLSKIVMLLKTQFYIAVGLLPFMLLFFQQSSLSAPLVNLIAIPYVTLLLVPLCLLICLLIIVLSFISTEVVVYLCLCADRLIEFFMSMLQLINQYWPQAMFDLPALVLWQWLMLLIAIALLLYGLTTTKRYPIAVLALLCVLPVLFVRGSKLNLNEFQLDILDVGQGLALVIRTREHVMLYDLGPAYSDSFNAGEGIILPFLRSQNIEHVDKVVVSHADNDHIGGLAPILLAFPEAEFLSSDLMAFSHQYKARLCLAGQHWRWDGIEFQVLHPDTDGFSRNNSSCVLKVSNSKYSVLLTGDIESPVERRLLRSGVNLDADILIAPHHGSKTSSNSRFIEAISPDYVVFSSGYLNQFNHPHPDIVKLYTNSGTISLNTAKMGTISWLIGMDEDLHEVSLYRESNKRFWRVLPSVRLKPE</sequence>
<feature type="domain" description="Metallo-beta-lactamase" evidence="7">
    <location>
        <begin position="539"/>
        <end position="725"/>
    </location>
</feature>
<feature type="transmembrane region" description="Helical" evidence="6">
    <location>
        <begin position="504"/>
        <end position="522"/>
    </location>
</feature>
<dbReference type="InterPro" id="IPR001279">
    <property type="entry name" value="Metallo-B-lactamas"/>
</dbReference>
<feature type="transmembrane region" description="Helical" evidence="6">
    <location>
        <begin position="350"/>
        <end position="368"/>
    </location>
</feature>
<feature type="transmembrane region" description="Helical" evidence="6">
    <location>
        <begin position="30"/>
        <end position="57"/>
    </location>
</feature>
<evidence type="ECO:0000313" key="9">
    <source>
        <dbReference type="Proteomes" id="UP000228987"/>
    </source>
</evidence>
<dbReference type="Pfam" id="PF03772">
    <property type="entry name" value="Competence"/>
    <property type="match status" value="1"/>
</dbReference>
<evidence type="ECO:0000256" key="6">
    <source>
        <dbReference type="SAM" id="Phobius"/>
    </source>
</evidence>
<evidence type="ECO:0000256" key="1">
    <source>
        <dbReference type="ARBA" id="ARBA00004651"/>
    </source>
</evidence>
<organism evidence="8 9">
    <name type="scientific">SAR86 cluster bacterium</name>
    <dbReference type="NCBI Taxonomy" id="2030880"/>
    <lineage>
        <taxon>Bacteria</taxon>
        <taxon>Pseudomonadati</taxon>
        <taxon>Pseudomonadota</taxon>
        <taxon>Gammaproteobacteria</taxon>
        <taxon>SAR86 cluster</taxon>
    </lineage>
</organism>
<evidence type="ECO:0000256" key="5">
    <source>
        <dbReference type="ARBA" id="ARBA00023136"/>
    </source>
</evidence>
<feature type="transmembrane region" description="Helical" evidence="6">
    <location>
        <begin position="325"/>
        <end position="344"/>
    </location>
</feature>
<dbReference type="GO" id="GO:0005886">
    <property type="term" value="C:plasma membrane"/>
    <property type="evidence" value="ECO:0007669"/>
    <property type="project" value="UniProtKB-SubCell"/>
</dbReference>
<dbReference type="Gene3D" id="3.60.15.10">
    <property type="entry name" value="Ribonuclease Z/Hydroxyacylglutathione hydrolase-like"/>
    <property type="match status" value="1"/>
</dbReference>
<dbReference type="PANTHER" id="PTHR30619">
    <property type="entry name" value="DNA INTERNALIZATION/COMPETENCE PROTEIN COMEC/REC2"/>
    <property type="match status" value="1"/>
</dbReference>
<comment type="caution">
    <text evidence="8">The sequence shown here is derived from an EMBL/GenBank/DDBJ whole genome shotgun (WGS) entry which is preliminary data.</text>
</comment>
<dbReference type="InterPro" id="IPR004797">
    <property type="entry name" value="Competence_ComEC/Rec2"/>
</dbReference>
<dbReference type="NCBIfam" id="TIGR00360">
    <property type="entry name" value="ComEC_N-term"/>
    <property type="match status" value="1"/>
</dbReference>
<evidence type="ECO:0000259" key="7">
    <source>
        <dbReference type="SMART" id="SM00849"/>
    </source>
</evidence>
<feature type="transmembrane region" description="Helical" evidence="6">
    <location>
        <begin position="282"/>
        <end position="304"/>
    </location>
</feature>
<evidence type="ECO:0000256" key="3">
    <source>
        <dbReference type="ARBA" id="ARBA00022692"/>
    </source>
</evidence>
<dbReference type="AlphaFoldDB" id="A0A2A5CAJ4"/>
<evidence type="ECO:0000313" key="8">
    <source>
        <dbReference type="EMBL" id="PCJ40460.1"/>
    </source>
</evidence>
<dbReference type="Pfam" id="PF13567">
    <property type="entry name" value="DUF4131"/>
    <property type="match status" value="1"/>
</dbReference>
<name>A0A2A5CAJ4_9GAMM</name>
<proteinExistence type="predicted"/>
<feature type="transmembrane region" description="Helical" evidence="6">
    <location>
        <begin position="244"/>
        <end position="262"/>
    </location>
</feature>
<feature type="transmembrane region" description="Helical" evidence="6">
    <location>
        <begin position="443"/>
        <end position="465"/>
    </location>
</feature>
<dbReference type="InterPro" id="IPR052159">
    <property type="entry name" value="Competence_DNA_uptake"/>
</dbReference>
<dbReference type="EMBL" id="NVWI01000009">
    <property type="protein sequence ID" value="PCJ40460.1"/>
    <property type="molecule type" value="Genomic_DNA"/>
</dbReference>
<dbReference type="SMART" id="SM00849">
    <property type="entry name" value="Lactamase_B"/>
    <property type="match status" value="1"/>
</dbReference>
<evidence type="ECO:0000256" key="2">
    <source>
        <dbReference type="ARBA" id="ARBA00022475"/>
    </source>
</evidence>
<dbReference type="InterPro" id="IPR004477">
    <property type="entry name" value="ComEC_N"/>
</dbReference>
<keyword evidence="2" id="KW-1003">Cell membrane</keyword>
<feature type="transmembrane region" description="Helical" evidence="6">
    <location>
        <begin position="412"/>
        <end position="436"/>
    </location>
</feature>
<dbReference type="CDD" id="cd07731">
    <property type="entry name" value="ComA-like_MBL-fold"/>
    <property type="match status" value="1"/>
</dbReference>
<protein>
    <submittedName>
        <fullName evidence="8">DNA internalization-related competence protein ComEC/Rec2</fullName>
    </submittedName>
</protein>
<keyword evidence="3 6" id="KW-0812">Transmembrane</keyword>
<accession>A0A2A5CAJ4</accession>
<feature type="transmembrane region" description="Helical" evidence="6">
    <location>
        <begin position="380"/>
        <end position="400"/>
    </location>
</feature>
<dbReference type="Proteomes" id="UP000228987">
    <property type="component" value="Unassembled WGS sequence"/>
</dbReference>
<reference evidence="9" key="1">
    <citation type="submission" date="2017-08" db="EMBL/GenBank/DDBJ databases">
        <title>A dynamic microbial community with high functional redundancy inhabits the cold, oxic subseafloor aquifer.</title>
        <authorList>
            <person name="Tully B.J."/>
            <person name="Wheat C.G."/>
            <person name="Glazer B.T."/>
            <person name="Huber J.A."/>
        </authorList>
    </citation>
    <scope>NUCLEOTIDE SEQUENCE [LARGE SCALE GENOMIC DNA]</scope>
</reference>
<keyword evidence="4 6" id="KW-1133">Transmembrane helix</keyword>
<dbReference type="InterPro" id="IPR025405">
    <property type="entry name" value="DUF4131"/>
</dbReference>
<dbReference type="InterPro" id="IPR035681">
    <property type="entry name" value="ComA-like_MBL"/>
</dbReference>
<dbReference type="SUPFAM" id="SSF56281">
    <property type="entry name" value="Metallo-hydrolase/oxidoreductase"/>
    <property type="match status" value="1"/>
</dbReference>
<evidence type="ECO:0000256" key="4">
    <source>
        <dbReference type="ARBA" id="ARBA00022989"/>
    </source>
</evidence>
<keyword evidence="5 6" id="KW-0472">Membrane</keyword>
<comment type="subcellular location">
    <subcellularLocation>
        <location evidence="1">Cell membrane</location>
        <topology evidence="1">Multi-pass membrane protein</topology>
    </subcellularLocation>
</comment>
<feature type="transmembrane region" description="Helical" evidence="6">
    <location>
        <begin position="477"/>
        <end position="497"/>
    </location>
</feature>
<dbReference type="InterPro" id="IPR036866">
    <property type="entry name" value="RibonucZ/Hydroxyglut_hydro"/>
</dbReference>
<dbReference type="Pfam" id="PF00753">
    <property type="entry name" value="Lactamase_B"/>
    <property type="match status" value="1"/>
</dbReference>
<dbReference type="PANTHER" id="PTHR30619:SF1">
    <property type="entry name" value="RECOMBINATION PROTEIN 2"/>
    <property type="match status" value="1"/>
</dbReference>
<dbReference type="GO" id="GO:0030420">
    <property type="term" value="P:establishment of competence for transformation"/>
    <property type="evidence" value="ECO:0007669"/>
    <property type="project" value="InterPro"/>
</dbReference>
<dbReference type="NCBIfam" id="TIGR00361">
    <property type="entry name" value="ComEC_Rec2"/>
    <property type="match status" value="1"/>
</dbReference>
<gene>
    <name evidence="8" type="ORF">COA71_11455</name>
</gene>